<name>A0A327YHN6_9BACL</name>
<keyword evidence="1" id="KW-0812">Transmembrane</keyword>
<evidence type="ECO:0000313" key="3">
    <source>
        <dbReference type="EMBL" id="RAK20520.1"/>
    </source>
</evidence>
<dbReference type="Proteomes" id="UP000248555">
    <property type="component" value="Unassembled WGS sequence"/>
</dbReference>
<dbReference type="InterPro" id="IPR009936">
    <property type="entry name" value="DUF1468"/>
</dbReference>
<protein>
    <submittedName>
        <fullName evidence="3">Putative tricarboxylic transport membrane protein</fullName>
    </submittedName>
</protein>
<dbReference type="RefSeq" id="WP_111644813.1">
    <property type="nucleotide sequence ID" value="NZ_QLMH01000004.1"/>
</dbReference>
<dbReference type="OrthoDB" id="1807861at2"/>
<sequence>MLSKNMWSDRIGGFISIIFGIVAIAEAVRLYPNRIDLFVGDHTMPGLIGGVMIFLGFLMFFVKGERFTVEFADRKTMIKILLTIGLLFAYWILLQILGYLISTLVISMFLFKVLGSYSFYKSVVFAVVLTVLLYVLFILWLSIPFPTGILGI</sequence>
<feature type="transmembrane region" description="Helical" evidence="1">
    <location>
        <begin position="12"/>
        <end position="31"/>
    </location>
</feature>
<gene>
    <name evidence="3" type="ORF">B0I26_104173</name>
</gene>
<evidence type="ECO:0000313" key="4">
    <source>
        <dbReference type="Proteomes" id="UP000248555"/>
    </source>
</evidence>
<feature type="transmembrane region" description="Helical" evidence="1">
    <location>
        <begin position="123"/>
        <end position="143"/>
    </location>
</feature>
<dbReference type="Pfam" id="PF07331">
    <property type="entry name" value="TctB"/>
    <property type="match status" value="1"/>
</dbReference>
<keyword evidence="4" id="KW-1185">Reference proteome</keyword>
<dbReference type="AlphaFoldDB" id="A0A327YHN6"/>
<evidence type="ECO:0000256" key="1">
    <source>
        <dbReference type="SAM" id="Phobius"/>
    </source>
</evidence>
<feature type="transmembrane region" description="Helical" evidence="1">
    <location>
        <begin position="43"/>
        <end position="62"/>
    </location>
</feature>
<proteinExistence type="predicted"/>
<evidence type="ECO:0000259" key="2">
    <source>
        <dbReference type="Pfam" id="PF07331"/>
    </source>
</evidence>
<comment type="caution">
    <text evidence="3">The sequence shown here is derived from an EMBL/GenBank/DDBJ whole genome shotgun (WGS) entry which is preliminary data.</text>
</comment>
<organism evidence="3 4">
    <name type="scientific">Paranoxybacillus vitaminiphilus</name>
    <dbReference type="NCBI Taxonomy" id="581036"/>
    <lineage>
        <taxon>Bacteria</taxon>
        <taxon>Bacillati</taxon>
        <taxon>Bacillota</taxon>
        <taxon>Bacilli</taxon>
        <taxon>Bacillales</taxon>
        <taxon>Anoxybacillaceae</taxon>
        <taxon>Paranoxybacillus</taxon>
    </lineage>
</organism>
<dbReference type="EMBL" id="QLMH01000004">
    <property type="protein sequence ID" value="RAK20520.1"/>
    <property type="molecule type" value="Genomic_DNA"/>
</dbReference>
<feature type="domain" description="DUF1468" evidence="2">
    <location>
        <begin position="11"/>
        <end position="146"/>
    </location>
</feature>
<accession>A0A327YHN6</accession>
<feature type="transmembrane region" description="Helical" evidence="1">
    <location>
        <begin position="82"/>
        <end position="111"/>
    </location>
</feature>
<reference evidence="3 4" key="1">
    <citation type="submission" date="2018-06" db="EMBL/GenBank/DDBJ databases">
        <title>Genomic Encyclopedia of Type Strains, Phase III (KMG-III): the genomes of soil and plant-associated and newly described type strains.</title>
        <authorList>
            <person name="Whitman W."/>
        </authorList>
    </citation>
    <scope>NUCLEOTIDE SEQUENCE [LARGE SCALE GENOMIC DNA]</scope>
    <source>
        <strain evidence="3 4">CGMCC 1.8979</strain>
    </source>
</reference>
<keyword evidence="1" id="KW-1133">Transmembrane helix</keyword>
<keyword evidence="1" id="KW-0472">Membrane</keyword>